<dbReference type="Proteomes" id="UP001161580">
    <property type="component" value="Unassembled WGS sequence"/>
</dbReference>
<evidence type="ECO:0000313" key="1">
    <source>
        <dbReference type="EMBL" id="MDI7920704.1"/>
    </source>
</evidence>
<dbReference type="InterPro" id="IPR018742">
    <property type="entry name" value="DUF2290"/>
</dbReference>
<protein>
    <submittedName>
        <fullName evidence="1">DUF2290 domain-containing protein</fullName>
    </submittedName>
</protein>
<comment type="caution">
    <text evidence="1">The sequence shown here is derived from an EMBL/GenBank/DDBJ whole genome shotgun (WGS) entry which is preliminary data.</text>
</comment>
<proteinExistence type="predicted"/>
<sequence length="223" mass="25610">MPLANNILSQISEVTADLISCGLSSDQNFPSMSEEDNCNFLTFAGENDLSITLKNVYYVDLYAELKARRQFNVQLIDGALLQMQYILRGDEVKKHRLAFFPAPDLAEYQNNPDIYETDEIYADILSKNIVTSPIRFDFDRDNFKDEVHPMSHMTIGQYKNCRIAVGGPLTPYVFIHFILKSFYNTALNVHSKNIRAHNYDFDQTITEAERNSIHIMTPPNAKR</sequence>
<organism evidence="1 2">
    <name type="scientific">Ferirhizobium litorale</name>
    <dbReference type="NCBI Taxonomy" id="2927786"/>
    <lineage>
        <taxon>Bacteria</taxon>
        <taxon>Pseudomonadati</taxon>
        <taxon>Pseudomonadota</taxon>
        <taxon>Alphaproteobacteria</taxon>
        <taxon>Hyphomicrobiales</taxon>
        <taxon>Rhizobiaceae</taxon>
        <taxon>Ferirhizobium</taxon>
    </lineage>
</organism>
<name>A0AAE3QCJ1_9HYPH</name>
<dbReference type="RefSeq" id="WP_311794209.1">
    <property type="nucleotide sequence ID" value="NZ_JALDYZ010000001.1"/>
</dbReference>
<dbReference type="Pfam" id="PF10053">
    <property type="entry name" value="DUF2290"/>
    <property type="match status" value="1"/>
</dbReference>
<reference evidence="1" key="1">
    <citation type="submission" date="2022-03" db="EMBL/GenBank/DDBJ databases">
        <title>Fererhizobium litorale gen. nov., sp. nov., isolated from sandy sediments of the Sea of Japan seashore.</title>
        <authorList>
            <person name="Romanenko L."/>
            <person name="Kurilenko V."/>
            <person name="Otstavnykh N."/>
            <person name="Svetashev V."/>
            <person name="Tekutyeva L."/>
            <person name="Isaeva M."/>
            <person name="Mikhailov V."/>
        </authorList>
    </citation>
    <scope>NUCLEOTIDE SEQUENCE</scope>
    <source>
        <strain evidence="1">KMM 9576</strain>
    </source>
</reference>
<evidence type="ECO:0000313" key="2">
    <source>
        <dbReference type="Proteomes" id="UP001161580"/>
    </source>
</evidence>
<keyword evidence="2" id="KW-1185">Reference proteome</keyword>
<dbReference type="EMBL" id="JALDYZ010000001">
    <property type="protein sequence ID" value="MDI7920704.1"/>
    <property type="molecule type" value="Genomic_DNA"/>
</dbReference>
<accession>A0AAE3QCJ1</accession>
<gene>
    <name evidence="1" type="ORF">MRS75_01250</name>
</gene>
<dbReference type="AlphaFoldDB" id="A0AAE3QCJ1"/>